<dbReference type="InterPro" id="IPR006361">
    <property type="entry name" value="Uroporphyrinogen_deCO2ase_HemE"/>
</dbReference>
<feature type="domain" description="Uroporphyrinogen decarboxylase (URO-D)" evidence="14">
    <location>
        <begin position="139"/>
        <end position="155"/>
    </location>
</feature>
<keyword evidence="6 10" id="KW-0963">Cytoplasm</keyword>
<feature type="site" description="Transition state stabilizer" evidence="10">
    <location>
        <position position="74"/>
    </location>
</feature>
<dbReference type="PROSITE" id="PS00906">
    <property type="entry name" value="UROD_1"/>
    <property type="match status" value="1"/>
</dbReference>
<dbReference type="SUPFAM" id="SSF51726">
    <property type="entry name" value="UROD/MetE-like"/>
    <property type="match status" value="1"/>
</dbReference>
<gene>
    <name evidence="10 15" type="primary">hemE</name>
    <name evidence="15" type="ORF">GWO12_02680</name>
</gene>
<evidence type="ECO:0000256" key="4">
    <source>
        <dbReference type="ARBA" id="ARBA00011738"/>
    </source>
</evidence>
<proteinExistence type="inferred from homology"/>
<name>A0AAE5CB23_9BACT</name>
<dbReference type="Proteomes" id="UP000702544">
    <property type="component" value="Unassembled WGS sequence"/>
</dbReference>
<comment type="subcellular location">
    <subcellularLocation>
        <location evidence="1">Cytoplasm</location>
        <location evidence="1">Cytosol</location>
    </subcellularLocation>
</comment>
<dbReference type="PANTHER" id="PTHR21091:SF169">
    <property type="entry name" value="UROPORPHYRINOGEN DECARBOXYLASE"/>
    <property type="match status" value="1"/>
</dbReference>
<dbReference type="InterPro" id="IPR038071">
    <property type="entry name" value="UROD/MetE-like_sf"/>
</dbReference>
<dbReference type="EMBL" id="JAACAK010000018">
    <property type="protein sequence ID" value="NIR74013.1"/>
    <property type="molecule type" value="Genomic_DNA"/>
</dbReference>
<accession>A0AAE5CB23</accession>
<comment type="function">
    <text evidence="10">Catalyzes the decarboxylation of four acetate groups of uroporphyrinogen-III to yield coproporphyrinogen-III.</text>
</comment>
<keyword evidence="9 10" id="KW-0627">Porphyrin biosynthesis</keyword>
<evidence type="ECO:0000256" key="2">
    <source>
        <dbReference type="ARBA" id="ARBA00004804"/>
    </source>
</evidence>
<reference evidence="15 16" key="1">
    <citation type="submission" date="2020-01" db="EMBL/GenBank/DDBJ databases">
        <title>Genomes assembled from Gulf of Kutch pelagic sediment metagenomes.</title>
        <authorList>
            <person name="Chandrashekar M."/>
            <person name="Mahajan M.S."/>
            <person name="Dave K.J."/>
            <person name="Vatsa P."/>
            <person name="Nathani N.M."/>
        </authorList>
    </citation>
    <scope>NUCLEOTIDE SEQUENCE [LARGE SCALE GENOMIC DNA]</scope>
    <source>
        <strain evidence="15">KS3-K002</strain>
    </source>
</reference>
<feature type="domain" description="Uroporphyrinogen decarboxylase (URO-D)" evidence="13">
    <location>
        <begin position="20"/>
        <end position="29"/>
    </location>
</feature>
<evidence type="ECO:0000313" key="15">
    <source>
        <dbReference type="EMBL" id="NIR74013.1"/>
    </source>
</evidence>
<dbReference type="InterPro" id="IPR000257">
    <property type="entry name" value="Uroporphyrinogen_deCOase"/>
</dbReference>
<evidence type="ECO:0000256" key="10">
    <source>
        <dbReference type="HAMAP-Rule" id="MF_00218"/>
    </source>
</evidence>
<dbReference type="PANTHER" id="PTHR21091">
    <property type="entry name" value="METHYLTETRAHYDROFOLATE:HOMOCYSTEINE METHYLTRANSFERASE RELATED"/>
    <property type="match status" value="1"/>
</dbReference>
<evidence type="ECO:0000313" key="16">
    <source>
        <dbReference type="Proteomes" id="UP000702544"/>
    </source>
</evidence>
<dbReference type="NCBIfam" id="TIGR01464">
    <property type="entry name" value="hemE"/>
    <property type="match status" value="1"/>
</dbReference>
<evidence type="ECO:0000256" key="6">
    <source>
        <dbReference type="ARBA" id="ARBA00022490"/>
    </source>
</evidence>
<evidence type="ECO:0000256" key="3">
    <source>
        <dbReference type="ARBA" id="ARBA00009935"/>
    </source>
</evidence>
<evidence type="ECO:0000256" key="5">
    <source>
        <dbReference type="ARBA" id="ARBA00012288"/>
    </source>
</evidence>
<protein>
    <recommendedName>
        <fullName evidence="5 10">Uroporphyrinogen decarboxylase</fullName>
        <shortName evidence="10">UPD</shortName>
        <shortName evidence="10">URO-D</shortName>
        <ecNumber evidence="5 10">4.1.1.37</ecNumber>
    </recommendedName>
</protein>
<evidence type="ECO:0000256" key="7">
    <source>
        <dbReference type="ARBA" id="ARBA00022793"/>
    </source>
</evidence>
<dbReference type="HAMAP" id="MF_00218">
    <property type="entry name" value="URO_D"/>
    <property type="match status" value="1"/>
</dbReference>
<evidence type="ECO:0000256" key="8">
    <source>
        <dbReference type="ARBA" id="ARBA00023239"/>
    </source>
</evidence>
<dbReference type="FunFam" id="3.20.20.210:FF:000008">
    <property type="entry name" value="Uroporphyrinogen decarboxylase"/>
    <property type="match status" value="1"/>
</dbReference>
<dbReference type="GO" id="GO:0004853">
    <property type="term" value="F:uroporphyrinogen decarboxylase activity"/>
    <property type="evidence" value="ECO:0007669"/>
    <property type="project" value="UniProtKB-UniRule"/>
</dbReference>
<comment type="pathway">
    <text evidence="2 10 11">Porphyrin-containing compound metabolism; protoporphyrin-IX biosynthesis; coproporphyrinogen-III from 5-aminolevulinate: step 4/4.</text>
</comment>
<feature type="binding site" evidence="10">
    <location>
        <position position="206"/>
    </location>
    <ligand>
        <name>substrate</name>
    </ligand>
</feature>
<feature type="binding site" evidence="10">
    <location>
        <begin position="25"/>
        <end position="29"/>
    </location>
    <ligand>
        <name>substrate</name>
    </ligand>
</feature>
<keyword evidence="7 10" id="KW-0210">Decarboxylase</keyword>
<dbReference type="EC" id="4.1.1.37" evidence="5 10"/>
<dbReference type="Gene3D" id="3.20.20.210">
    <property type="match status" value="1"/>
</dbReference>
<dbReference type="AlphaFoldDB" id="A0AAE5CB23"/>
<comment type="subunit">
    <text evidence="4 10">Homodimer.</text>
</comment>
<comment type="caution">
    <text evidence="15">The sequence shown here is derived from an EMBL/GenBank/DDBJ whole genome shotgun (WGS) entry which is preliminary data.</text>
</comment>
<evidence type="ECO:0000259" key="13">
    <source>
        <dbReference type="PROSITE" id="PS00906"/>
    </source>
</evidence>
<dbReference type="CDD" id="cd00717">
    <property type="entry name" value="URO-D"/>
    <property type="match status" value="1"/>
</dbReference>
<comment type="caution">
    <text evidence="10">Lacks conserved residue(s) required for the propagation of feature annotation.</text>
</comment>
<dbReference type="Pfam" id="PF01208">
    <property type="entry name" value="URO-D"/>
    <property type="match status" value="1"/>
</dbReference>
<sequence>MDREYPFLRACRREPVSRVPVWLMRQAGRYMPEYRALREKHTILELCRTPELAAEVTLQPIDRFDLDAAIIFADILLPLEPLGVGFHFEKGEGPVIERPVRTAADVKALQKFDPTVGLDYVLEAIKIVRSKLEGRAPLIGFAGAPFTLASYMIEGGGSKNYLEMKSFMYRQPDAWHELMRRVREMTRDYLAAQIEAGAQAVQMFDSWVGCLSPEDYREYVLPHSAWVFEGLASYDVPRIHFGTNTATLLEAMKEVDSEVIGVDWRLPIDVARRIIGSDFAVQGNLDPALLMAPPELLVKRVGEILAAADAKNGYIFNLGHGVLPPTPMESVDAVIETVHGW</sequence>
<organism evidence="15 16">
    <name type="scientific">Candidatus Kutchimonas denitrificans</name>
    <dbReference type="NCBI Taxonomy" id="3056748"/>
    <lineage>
        <taxon>Bacteria</taxon>
        <taxon>Pseudomonadati</taxon>
        <taxon>Gemmatimonadota</taxon>
        <taxon>Gemmatimonadia</taxon>
        <taxon>Candidatus Palauibacterales</taxon>
        <taxon>Candidatus Palauibacteraceae</taxon>
        <taxon>Candidatus Kutchimonas</taxon>
    </lineage>
</organism>
<evidence type="ECO:0000259" key="14">
    <source>
        <dbReference type="PROSITE" id="PS00907"/>
    </source>
</evidence>
<keyword evidence="8 10" id="KW-0456">Lyase</keyword>
<dbReference type="PROSITE" id="PS00907">
    <property type="entry name" value="UROD_2"/>
    <property type="match status" value="1"/>
</dbReference>
<evidence type="ECO:0000256" key="12">
    <source>
        <dbReference type="RuleBase" id="RU004169"/>
    </source>
</evidence>
<feature type="binding site" evidence="10">
    <location>
        <position position="74"/>
    </location>
    <ligand>
        <name>substrate</name>
    </ligand>
</feature>
<comment type="catalytic activity">
    <reaction evidence="10 11">
        <text>uroporphyrinogen III + 4 H(+) = coproporphyrinogen III + 4 CO2</text>
        <dbReference type="Rhea" id="RHEA:19865"/>
        <dbReference type="ChEBI" id="CHEBI:15378"/>
        <dbReference type="ChEBI" id="CHEBI:16526"/>
        <dbReference type="ChEBI" id="CHEBI:57308"/>
        <dbReference type="ChEBI" id="CHEBI:57309"/>
        <dbReference type="EC" id="4.1.1.37"/>
    </reaction>
</comment>
<feature type="binding site" evidence="10">
    <location>
        <position position="151"/>
    </location>
    <ligand>
        <name>substrate</name>
    </ligand>
</feature>
<comment type="similarity">
    <text evidence="3 10 12">Belongs to the uroporphyrinogen decarboxylase family.</text>
</comment>
<feature type="binding site" evidence="10">
    <location>
        <position position="320"/>
    </location>
    <ligand>
        <name>substrate</name>
    </ligand>
</feature>
<dbReference type="GO" id="GO:0005829">
    <property type="term" value="C:cytosol"/>
    <property type="evidence" value="ECO:0007669"/>
    <property type="project" value="UniProtKB-SubCell"/>
</dbReference>
<dbReference type="GO" id="GO:0006782">
    <property type="term" value="P:protoporphyrinogen IX biosynthetic process"/>
    <property type="evidence" value="ECO:0007669"/>
    <property type="project" value="UniProtKB-UniRule"/>
</dbReference>
<evidence type="ECO:0000256" key="11">
    <source>
        <dbReference type="RuleBase" id="RU000554"/>
    </source>
</evidence>
<evidence type="ECO:0000256" key="1">
    <source>
        <dbReference type="ARBA" id="ARBA00004514"/>
    </source>
</evidence>
<evidence type="ECO:0000256" key="9">
    <source>
        <dbReference type="ARBA" id="ARBA00023244"/>
    </source>
</evidence>